<evidence type="ECO:0000313" key="2">
    <source>
        <dbReference type="EMBL" id="CAA9543152.1"/>
    </source>
</evidence>
<dbReference type="AlphaFoldDB" id="A0A6J4U8E4"/>
<reference evidence="2" key="1">
    <citation type="submission" date="2020-02" db="EMBL/GenBank/DDBJ databases">
        <authorList>
            <person name="Meier V. D."/>
        </authorList>
    </citation>
    <scope>NUCLEOTIDE SEQUENCE</scope>
    <source>
        <strain evidence="2">AVDCRST_MAG33</strain>
    </source>
</reference>
<protein>
    <submittedName>
        <fullName evidence="2">Uncharacterized protein</fullName>
    </submittedName>
</protein>
<accession>A0A6J4U8E4</accession>
<organism evidence="2">
    <name type="scientific">uncultured Thermomicrobiales bacterium</name>
    <dbReference type="NCBI Taxonomy" id="1645740"/>
    <lineage>
        <taxon>Bacteria</taxon>
        <taxon>Pseudomonadati</taxon>
        <taxon>Thermomicrobiota</taxon>
        <taxon>Thermomicrobia</taxon>
        <taxon>Thermomicrobiales</taxon>
        <taxon>environmental samples</taxon>
    </lineage>
</organism>
<proteinExistence type="predicted"/>
<sequence length="37" mass="4015">CSAACRVFRRPTGTPGRAWRPGAAPPRPGRIREPCPI</sequence>
<gene>
    <name evidence="2" type="ORF">AVDCRST_MAG33-213</name>
</gene>
<evidence type="ECO:0000256" key="1">
    <source>
        <dbReference type="SAM" id="MobiDB-lite"/>
    </source>
</evidence>
<dbReference type="EMBL" id="CADCWK010000018">
    <property type="protein sequence ID" value="CAA9543152.1"/>
    <property type="molecule type" value="Genomic_DNA"/>
</dbReference>
<feature type="region of interest" description="Disordered" evidence="1">
    <location>
        <begin position="12"/>
        <end position="37"/>
    </location>
</feature>
<name>A0A6J4U8E4_9BACT</name>
<feature type="non-terminal residue" evidence="2">
    <location>
        <position position="37"/>
    </location>
</feature>
<feature type="non-terminal residue" evidence="2">
    <location>
        <position position="1"/>
    </location>
</feature>